<evidence type="ECO:0000256" key="1">
    <source>
        <dbReference type="ARBA" id="ARBA00004651"/>
    </source>
</evidence>
<keyword evidence="5 7" id="KW-1133">Transmembrane helix</keyword>
<feature type="transmembrane region" description="Helical" evidence="7">
    <location>
        <begin position="111"/>
        <end position="133"/>
    </location>
</feature>
<dbReference type="RefSeq" id="WP_076478661.1">
    <property type="nucleotide sequence ID" value="NZ_FTNT01000004.1"/>
</dbReference>
<feature type="transmembrane region" description="Helical" evidence="7">
    <location>
        <begin position="140"/>
        <end position="161"/>
    </location>
</feature>
<dbReference type="STRING" id="1344003.SAMN05445060_1805"/>
<dbReference type="PANTHER" id="PTHR30353">
    <property type="entry name" value="INNER MEMBRANE PROTEIN DEDA-RELATED"/>
    <property type="match status" value="1"/>
</dbReference>
<proteinExistence type="inferred from homology"/>
<keyword evidence="4 7" id="KW-0812">Transmembrane</keyword>
<dbReference type="Proteomes" id="UP000186218">
    <property type="component" value="Unassembled WGS sequence"/>
</dbReference>
<gene>
    <name evidence="9" type="ORF">SAMN05445060_1805</name>
</gene>
<evidence type="ECO:0000256" key="2">
    <source>
        <dbReference type="ARBA" id="ARBA00010792"/>
    </source>
</evidence>
<evidence type="ECO:0000313" key="10">
    <source>
        <dbReference type="Proteomes" id="UP000186218"/>
    </source>
</evidence>
<evidence type="ECO:0000313" key="9">
    <source>
        <dbReference type="EMBL" id="SIR95351.1"/>
    </source>
</evidence>
<name>A0A1N7F4V6_9NOCA</name>
<dbReference type="Pfam" id="PF09335">
    <property type="entry name" value="VTT_dom"/>
    <property type="match status" value="1"/>
</dbReference>
<dbReference type="OrthoDB" id="9813426at2"/>
<dbReference type="EMBL" id="FTNT01000004">
    <property type="protein sequence ID" value="SIR95351.1"/>
    <property type="molecule type" value="Genomic_DNA"/>
</dbReference>
<evidence type="ECO:0000256" key="4">
    <source>
        <dbReference type="ARBA" id="ARBA00022692"/>
    </source>
</evidence>
<accession>A0A1N7F4V6</accession>
<dbReference type="AlphaFoldDB" id="A0A1N7F4V6"/>
<sequence>MSSILDHILTIPAVYVYLIVALLVFAEDAIFVGFVIPGETAAVIGGVDASRSHVSLTLMIVIVVVAAIAGDSVGFEIGKHLGPRVLEMRILQKHRTRLDKAQDFLARRGGWAVFLGRFVAFFRAVMPALAGIARMPYRRFLPFNALGGLVWGAGFVVLGYLAGNSYETVAKTAGRGTAIAVAVIVIVGVIIWRVRTHLHEKSTEKTAG</sequence>
<evidence type="ECO:0000256" key="3">
    <source>
        <dbReference type="ARBA" id="ARBA00022475"/>
    </source>
</evidence>
<evidence type="ECO:0000256" key="7">
    <source>
        <dbReference type="RuleBase" id="RU367016"/>
    </source>
</evidence>
<feature type="transmembrane region" description="Helical" evidence="7">
    <location>
        <begin position="173"/>
        <end position="192"/>
    </location>
</feature>
<keyword evidence="6 7" id="KW-0472">Membrane</keyword>
<evidence type="ECO:0000259" key="8">
    <source>
        <dbReference type="Pfam" id="PF09335"/>
    </source>
</evidence>
<keyword evidence="10" id="KW-1185">Reference proteome</keyword>
<keyword evidence="3 7" id="KW-1003">Cell membrane</keyword>
<protein>
    <submittedName>
        <fullName evidence="9">Membrane protein DedA, SNARE-associated domain</fullName>
    </submittedName>
</protein>
<dbReference type="PANTHER" id="PTHR30353:SF15">
    <property type="entry name" value="INNER MEMBRANE PROTEIN YABI"/>
    <property type="match status" value="1"/>
</dbReference>
<feature type="domain" description="VTT" evidence="8">
    <location>
        <begin position="36"/>
        <end position="160"/>
    </location>
</feature>
<dbReference type="GO" id="GO:0005886">
    <property type="term" value="C:plasma membrane"/>
    <property type="evidence" value="ECO:0007669"/>
    <property type="project" value="UniProtKB-SubCell"/>
</dbReference>
<evidence type="ECO:0000256" key="6">
    <source>
        <dbReference type="ARBA" id="ARBA00023136"/>
    </source>
</evidence>
<feature type="transmembrane region" description="Helical" evidence="7">
    <location>
        <begin position="15"/>
        <end position="36"/>
    </location>
</feature>
<dbReference type="InterPro" id="IPR032816">
    <property type="entry name" value="VTT_dom"/>
</dbReference>
<feature type="transmembrane region" description="Helical" evidence="7">
    <location>
        <begin position="56"/>
        <end position="75"/>
    </location>
</feature>
<reference evidence="9 10" key="1">
    <citation type="submission" date="2017-01" db="EMBL/GenBank/DDBJ databases">
        <authorList>
            <person name="Mah S.A."/>
            <person name="Swanson W.J."/>
            <person name="Moy G.W."/>
            <person name="Vacquier V.D."/>
        </authorList>
    </citation>
    <scope>NUCLEOTIDE SEQUENCE [LARGE SCALE GENOMIC DNA]</scope>
    <source>
        <strain evidence="9 10">CPCC 203464</strain>
    </source>
</reference>
<organism evidence="9 10">
    <name type="scientific">Williamsia sterculiae</name>
    <dbReference type="NCBI Taxonomy" id="1344003"/>
    <lineage>
        <taxon>Bacteria</taxon>
        <taxon>Bacillati</taxon>
        <taxon>Actinomycetota</taxon>
        <taxon>Actinomycetes</taxon>
        <taxon>Mycobacteriales</taxon>
        <taxon>Nocardiaceae</taxon>
        <taxon>Williamsia</taxon>
    </lineage>
</organism>
<dbReference type="InterPro" id="IPR032818">
    <property type="entry name" value="DedA-like"/>
</dbReference>
<comment type="subcellular location">
    <subcellularLocation>
        <location evidence="1 7">Cell membrane</location>
        <topology evidence="1 7">Multi-pass membrane protein</topology>
    </subcellularLocation>
</comment>
<comment type="similarity">
    <text evidence="2 7">Belongs to the DedA family.</text>
</comment>
<evidence type="ECO:0000256" key="5">
    <source>
        <dbReference type="ARBA" id="ARBA00022989"/>
    </source>
</evidence>